<organism evidence="1 2">
    <name type="scientific">Exilibacterium tricleocarpae</name>
    <dbReference type="NCBI Taxonomy" id="2591008"/>
    <lineage>
        <taxon>Bacteria</taxon>
        <taxon>Pseudomonadati</taxon>
        <taxon>Pseudomonadota</taxon>
        <taxon>Gammaproteobacteria</taxon>
        <taxon>Cellvibrionales</taxon>
        <taxon>Cellvibrionaceae</taxon>
        <taxon>Exilibacterium</taxon>
    </lineage>
</organism>
<dbReference type="InterPro" id="IPR016155">
    <property type="entry name" value="Mopterin_synth/thiamin_S_b"/>
</dbReference>
<evidence type="ECO:0000313" key="1">
    <source>
        <dbReference type="EMBL" id="TQV84268.1"/>
    </source>
</evidence>
<protein>
    <submittedName>
        <fullName evidence="1">MoaD/ThiS family protein</fullName>
    </submittedName>
</protein>
<dbReference type="AlphaFoldDB" id="A0A545U480"/>
<dbReference type="Proteomes" id="UP000319732">
    <property type="component" value="Unassembled WGS sequence"/>
</dbReference>
<dbReference type="RefSeq" id="WP_142903348.1">
    <property type="nucleotide sequence ID" value="NZ_ML660089.1"/>
</dbReference>
<dbReference type="InterPro" id="IPR012675">
    <property type="entry name" value="Beta-grasp_dom_sf"/>
</dbReference>
<name>A0A545U480_9GAMM</name>
<dbReference type="InterPro" id="IPR003749">
    <property type="entry name" value="ThiS/MoaD-like"/>
</dbReference>
<dbReference type="InterPro" id="IPR052045">
    <property type="entry name" value="Sulfur_Carrier/Prot_Modifier"/>
</dbReference>
<dbReference type="Pfam" id="PF02597">
    <property type="entry name" value="ThiS"/>
    <property type="match status" value="1"/>
</dbReference>
<dbReference type="Gene3D" id="3.10.20.30">
    <property type="match status" value="1"/>
</dbReference>
<sequence>MNVKIRIPASLSGFVLGNREVVVSGNTVQENLRNLIDKHGSIADKLFDSSGKLRRFINLYLNERDIRELDGVETVISDGDVISIIPAFSGG</sequence>
<dbReference type="SUPFAM" id="SSF54285">
    <property type="entry name" value="MoaD/ThiS"/>
    <property type="match status" value="1"/>
</dbReference>
<comment type="caution">
    <text evidence="1">The sequence shown here is derived from an EMBL/GenBank/DDBJ whole genome shotgun (WGS) entry which is preliminary data.</text>
</comment>
<evidence type="ECO:0000313" key="2">
    <source>
        <dbReference type="Proteomes" id="UP000319732"/>
    </source>
</evidence>
<keyword evidence="2" id="KW-1185">Reference proteome</keyword>
<dbReference type="PANTHER" id="PTHR38031">
    <property type="entry name" value="SULFUR CARRIER PROTEIN SLR0821-RELATED"/>
    <property type="match status" value="1"/>
</dbReference>
<reference evidence="1 2" key="1">
    <citation type="submission" date="2019-06" db="EMBL/GenBank/DDBJ databases">
        <title>Whole genome sequence for Cellvibrionaceae sp. R142.</title>
        <authorList>
            <person name="Wang G."/>
        </authorList>
    </citation>
    <scope>NUCLEOTIDE SEQUENCE [LARGE SCALE GENOMIC DNA]</scope>
    <source>
        <strain evidence="1 2">R142</strain>
    </source>
</reference>
<dbReference type="EMBL" id="VHSG01000006">
    <property type="protein sequence ID" value="TQV84268.1"/>
    <property type="molecule type" value="Genomic_DNA"/>
</dbReference>
<proteinExistence type="predicted"/>
<accession>A0A545U480</accession>
<dbReference type="OrthoDB" id="9156098at2"/>
<gene>
    <name evidence="1" type="ORF">FKG94_06320</name>
</gene>
<dbReference type="PANTHER" id="PTHR38031:SF1">
    <property type="entry name" value="SULFUR CARRIER PROTEIN CYSO"/>
    <property type="match status" value="1"/>
</dbReference>